<dbReference type="EMBL" id="AUZY01011546">
    <property type="protein sequence ID" value="EQD34262.1"/>
    <property type="molecule type" value="Genomic_DNA"/>
</dbReference>
<evidence type="ECO:0000256" key="1">
    <source>
        <dbReference type="SAM" id="Coils"/>
    </source>
</evidence>
<reference evidence="2" key="2">
    <citation type="journal article" date="2014" name="ISME J.">
        <title>Microbial stratification in low pH oxic and suboxic macroscopic growths along an acid mine drainage.</title>
        <authorList>
            <person name="Mendez-Garcia C."/>
            <person name="Mesa V."/>
            <person name="Sprenger R.R."/>
            <person name="Richter M."/>
            <person name="Diez M.S."/>
            <person name="Solano J."/>
            <person name="Bargiela R."/>
            <person name="Golyshina O.V."/>
            <person name="Manteca A."/>
            <person name="Ramos J.L."/>
            <person name="Gallego J.R."/>
            <person name="Llorente I."/>
            <person name="Martins Dos Santos V.A."/>
            <person name="Jensen O.N."/>
            <person name="Pelaez A.I."/>
            <person name="Sanchez J."/>
            <person name="Ferrer M."/>
        </authorList>
    </citation>
    <scope>NUCLEOTIDE SEQUENCE</scope>
</reference>
<feature type="non-terminal residue" evidence="2">
    <location>
        <position position="219"/>
    </location>
</feature>
<feature type="coiled-coil region" evidence="1">
    <location>
        <begin position="34"/>
        <end position="187"/>
    </location>
</feature>
<evidence type="ECO:0008006" key="3">
    <source>
        <dbReference type="Google" id="ProtNLM"/>
    </source>
</evidence>
<comment type="caution">
    <text evidence="2">The sequence shown here is derived from an EMBL/GenBank/DDBJ whole genome shotgun (WGS) entry which is preliminary data.</text>
</comment>
<keyword evidence="1" id="KW-0175">Coiled coil</keyword>
<organism evidence="2">
    <name type="scientific">mine drainage metagenome</name>
    <dbReference type="NCBI Taxonomy" id="410659"/>
    <lineage>
        <taxon>unclassified sequences</taxon>
        <taxon>metagenomes</taxon>
        <taxon>ecological metagenomes</taxon>
    </lineage>
</organism>
<proteinExistence type="predicted"/>
<gene>
    <name evidence="2" type="ORF">B1B_17310</name>
</gene>
<sequence>DKQAGVLARAREIESVQTMLAEAEAATHAASAAVEAATVARAEHERLREDTQRELYQAHRRLSELAGQRQSQSGKLELARNRLARLDEELGGVAQRLVALEGETRGARTKLETALARMGVDETRRHELEAARRSLLEAREEARMNLREASERQRQLALGLESRRSALAALEQAIARTQTQSAQVRARADALAAQLATGAAPLAELEAERAVYLEQRLLA</sequence>
<accession>T0YR31</accession>
<name>T0YR31_9ZZZZ</name>
<protein>
    <recommendedName>
        <fullName evidence="3">Chromosome segregation protein SMC</fullName>
    </recommendedName>
</protein>
<evidence type="ECO:0000313" key="2">
    <source>
        <dbReference type="EMBL" id="EQD34262.1"/>
    </source>
</evidence>
<reference evidence="2" key="1">
    <citation type="submission" date="2013-08" db="EMBL/GenBank/DDBJ databases">
        <authorList>
            <person name="Mendez C."/>
            <person name="Richter M."/>
            <person name="Ferrer M."/>
            <person name="Sanchez J."/>
        </authorList>
    </citation>
    <scope>NUCLEOTIDE SEQUENCE</scope>
</reference>
<dbReference type="AlphaFoldDB" id="T0YR31"/>
<feature type="non-terminal residue" evidence="2">
    <location>
        <position position="1"/>
    </location>
</feature>